<proteinExistence type="predicted"/>
<sequence>MMRWQRMNLIAKLVLLTFVLLSVGTRVYQFVDPNLPTAASSIEYFLNVNAFAAPEICPFLIVFCSGATRYEAFERVRVSAHHELGANVVWMVQCAAAVALFGLLSWCGVEFLLSGRTWDIPLGVSVAVFAQMLMNTFMELIVIGFVQFLPINAGVSWGKAMSAMLLFLLVCNWVFHNWAEIIPETLFYFLPLVPPTFDGLASAKLLPFVGAVVLLFMANRFLYDHHERLTD</sequence>
<keyword evidence="1" id="KW-1133">Transmembrane helix</keyword>
<dbReference type="EMBL" id="QRAJ01000012">
    <property type="protein sequence ID" value="ROT86309.1"/>
    <property type="molecule type" value="Genomic_DNA"/>
</dbReference>
<gene>
    <name evidence="2" type="ORF">BMONG18_1544</name>
</gene>
<name>A0A423UC69_9BIFI</name>
<feature type="transmembrane region" description="Helical" evidence="1">
    <location>
        <begin position="45"/>
        <end position="67"/>
    </location>
</feature>
<protein>
    <submittedName>
        <fullName evidence="2">Cation efflux system protein</fullName>
    </submittedName>
</protein>
<comment type="caution">
    <text evidence="2">The sequence shown here is derived from an EMBL/GenBank/DDBJ whole genome shotgun (WGS) entry which is preliminary data.</text>
</comment>
<dbReference type="Proteomes" id="UP000285266">
    <property type="component" value="Unassembled WGS sequence"/>
</dbReference>
<keyword evidence="1" id="KW-0812">Transmembrane</keyword>
<feature type="transmembrane region" description="Helical" evidence="1">
    <location>
        <begin position="161"/>
        <end position="179"/>
    </location>
</feature>
<evidence type="ECO:0000313" key="2">
    <source>
        <dbReference type="EMBL" id="ROT86309.1"/>
    </source>
</evidence>
<feature type="transmembrane region" description="Helical" evidence="1">
    <location>
        <begin position="126"/>
        <end position="149"/>
    </location>
</feature>
<feature type="transmembrane region" description="Helical" evidence="1">
    <location>
        <begin position="199"/>
        <end position="218"/>
    </location>
</feature>
<reference evidence="2 3" key="1">
    <citation type="submission" date="2018-07" db="EMBL/GenBank/DDBJ databases">
        <title>The role of parmesan cheese in vectoring bovine microbiota.</title>
        <authorList>
            <person name="Lugli G.A."/>
            <person name="Milani C."/>
        </authorList>
    </citation>
    <scope>NUCLEOTIDE SEQUENCE [LARGE SCALE GENOMIC DNA]</scope>
    <source>
        <strain evidence="2 3">BMONG18</strain>
    </source>
</reference>
<organism evidence="2 3">
    <name type="scientific">Bifidobacterium mongoliense</name>
    <dbReference type="NCBI Taxonomy" id="518643"/>
    <lineage>
        <taxon>Bacteria</taxon>
        <taxon>Bacillati</taxon>
        <taxon>Actinomycetota</taxon>
        <taxon>Actinomycetes</taxon>
        <taxon>Bifidobacteriales</taxon>
        <taxon>Bifidobacteriaceae</taxon>
        <taxon>Bifidobacterium</taxon>
    </lineage>
</organism>
<evidence type="ECO:0000256" key="1">
    <source>
        <dbReference type="SAM" id="Phobius"/>
    </source>
</evidence>
<accession>A0A423UC69</accession>
<keyword evidence="1" id="KW-0472">Membrane</keyword>
<evidence type="ECO:0000313" key="3">
    <source>
        <dbReference type="Proteomes" id="UP000285266"/>
    </source>
</evidence>
<feature type="transmembrane region" description="Helical" evidence="1">
    <location>
        <begin position="88"/>
        <end position="106"/>
    </location>
</feature>
<dbReference type="AlphaFoldDB" id="A0A423UC69"/>